<dbReference type="PANTHER" id="PTHR15231">
    <property type="entry name" value="PHOSPHATIDYLINOSITOL N-ACETYLGLUCOSAMINYLTRANSFERASE SUBUNIT H"/>
    <property type="match status" value="1"/>
</dbReference>
<dbReference type="EMBL" id="LCUC01000563">
    <property type="protein sequence ID" value="KKY30024.1"/>
    <property type="molecule type" value="Genomic_DNA"/>
</dbReference>
<evidence type="ECO:0000313" key="5">
    <source>
        <dbReference type="EMBL" id="KKY30024.1"/>
    </source>
</evidence>
<proteinExistence type="inferred from homology"/>
<comment type="similarity">
    <text evidence="2">Belongs to the PIGH family.</text>
</comment>
<dbReference type="InterPro" id="IPR019328">
    <property type="entry name" value="PIGH-H_dom"/>
</dbReference>
<evidence type="ECO:0000256" key="2">
    <source>
        <dbReference type="ARBA" id="ARBA00009610"/>
    </source>
</evidence>
<keyword evidence="6" id="KW-1185">Reference proteome</keyword>
<feature type="transmembrane region" description="Helical" evidence="3">
    <location>
        <begin position="34"/>
        <end position="55"/>
    </location>
</feature>
<keyword evidence="3" id="KW-0472">Membrane</keyword>
<evidence type="ECO:0000259" key="4">
    <source>
        <dbReference type="Pfam" id="PF10181"/>
    </source>
</evidence>
<protein>
    <submittedName>
        <fullName evidence="5">Putative gpic transferase complex</fullName>
    </submittedName>
</protein>
<name>A0A0G2F720_9PEZI</name>
<dbReference type="STRING" id="1214573.A0A0G2F720"/>
<accession>A0A0G2F720</accession>
<dbReference type="GO" id="GO:0016740">
    <property type="term" value="F:transferase activity"/>
    <property type="evidence" value="ECO:0007669"/>
    <property type="project" value="UniProtKB-KW"/>
</dbReference>
<evidence type="ECO:0000256" key="1">
    <source>
        <dbReference type="ARBA" id="ARBA00004687"/>
    </source>
</evidence>
<reference evidence="5 6" key="1">
    <citation type="submission" date="2015-05" db="EMBL/GenBank/DDBJ databases">
        <title>Distinctive expansion of gene families associated with plant cell wall degradation and secondary metabolism in the genomes of grapevine trunk pathogens.</title>
        <authorList>
            <person name="Lawrence D.P."/>
            <person name="Travadon R."/>
            <person name="Rolshausen P.E."/>
            <person name="Baumgartner K."/>
        </authorList>
    </citation>
    <scope>NUCLEOTIDE SEQUENCE [LARGE SCALE GENOMIC DNA]</scope>
    <source>
        <strain evidence="5">DA912</strain>
    </source>
</reference>
<sequence length="295" mass="32096">MLTTAPHLHVRRPSPTTAEFTVTTCPPPTLSLRILLGLVFIVRVLLGLSVLLVLYSTWTLSPYYHHHQHHPHHPTSIAIATPTATSATPLPHDHHHHHHHNDVTITTTAAIAPTAARPRDTLANPAPATLYTTGWLPYLARAAHLSPAGRAAHRVAEGLPAYAAVALCAAVAYATTLRVHTTESLLVLRGLGVQTSSVGGSYLAGWRAGTRFIPTEKIRDVLINEAFRGLAVRYYLVVVVEGEEDVVVVFPRLLPGRRVVEAVWRGVRGCLWEPDGAVPVSRRWDEKGQSGRAAD</sequence>
<comment type="pathway">
    <text evidence="1">Glycolipid biosynthesis; glycosylphosphatidylinositol-anchor biosynthesis.</text>
</comment>
<dbReference type="GO" id="GO:0000506">
    <property type="term" value="C:glycosylphosphatidylinositol-N-acetylglucosaminyltransferase (GPI-GnT) complex"/>
    <property type="evidence" value="ECO:0007669"/>
    <property type="project" value="InterPro"/>
</dbReference>
<dbReference type="UniPathway" id="UPA00196"/>
<comment type="caution">
    <text evidence="5">The sequence shown here is derived from an EMBL/GenBank/DDBJ whole genome shotgun (WGS) entry which is preliminary data.</text>
</comment>
<reference evidence="5 6" key="2">
    <citation type="submission" date="2015-05" db="EMBL/GenBank/DDBJ databases">
        <authorList>
            <person name="Morales-Cruz A."/>
            <person name="Amrine K.C."/>
            <person name="Cantu D."/>
        </authorList>
    </citation>
    <scope>NUCLEOTIDE SEQUENCE [LARGE SCALE GENOMIC DNA]</scope>
    <source>
        <strain evidence="5">DA912</strain>
    </source>
</reference>
<dbReference type="Pfam" id="PF10181">
    <property type="entry name" value="PIG-H"/>
    <property type="match status" value="1"/>
</dbReference>
<dbReference type="PANTHER" id="PTHR15231:SF1">
    <property type="entry name" value="PHOSPHATIDYLINOSITOL N-ACETYLGLUCOSAMINYLTRANSFERASE SUBUNIT H"/>
    <property type="match status" value="1"/>
</dbReference>
<keyword evidence="3" id="KW-1133">Transmembrane helix</keyword>
<evidence type="ECO:0000256" key="3">
    <source>
        <dbReference type="SAM" id="Phobius"/>
    </source>
</evidence>
<dbReference type="InterPro" id="IPR044215">
    <property type="entry name" value="PIG-H"/>
</dbReference>
<dbReference type="Proteomes" id="UP000034680">
    <property type="component" value="Unassembled WGS sequence"/>
</dbReference>
<keyword evidence="5" id="KW-0808">Transferase</keyword>
<dbReference type="AlphaFoldDB" id="A0A0G2F720"/>
<keyword evidence="3" id="KW-0812">Transmembrane</keyword>
<dbReference type="GO" id="GO:0006506">
    <property type="term" value="P:GPI anchor biosynthetic process"/>
    <property type="evidence" value="ECO:0007669"/>
    <property type="project" value="UniProtKB-UniPathway"/>
</dbReference>
<organism evidence="5 6">
    <name type="scientific">Diaporthe ampelina</name>
    <dbReference type="NCBI Taxonomy" id="1214573"/>
    <lineage>
        <taxon>Eukaryota</taxon>
        <taxon>Fungi</taxon>
        <taxon>Dikarya</taxon>
        <taxon>Ascomycota</taxon>
        <taxon>Pezizomycotina</taxon>
        <taxon>Sordariomycetes</taxon>
        <taxon>Sordariomycetidae</taxon>
        <taxon>Diaporthales</taxon>
        <taxon>Diaporthaceae</taxon>
        <taxon>Diaporthe</taxon>
    </lineage>
</organism>
<evidence type="ECO:0000313" key="6">
    <source>
        <dbReference type="Proteomes" id="UP000034680"/>
    </source>
</evidence>
<gene>
    <name evidence="5" type="ORF">UCDDA912_g10041</name>
</gene>
<dbReference type="OrthoDB" id="6256716at2759"/>
<feature type="domain" description="Phosphatidylinositol N-acetylglucosaminyltransferase subunit H conserved" evidence="4">
    <location>
        <begin position="184"/>
        <end position="251"/>
    </location>
</feature>